<keyword evidence="4 6" id="KW-0472">Membrane</keyword>
<dbReference type="Proteomes" id="UP000758603">
    <property type="component" value="Unassembled WGS sequence"/>
</dbReference>
<evidence type="ECO:0000256" key="1">
    <source>
        <dbReference type="ARBA" id="ARBA00004141"/>
    </source>
</evidence>
<sequence length="303" mass="33910">MAELKPYRGNYYLWQYLPSTAAAGLFAALFILGTGYITWRLVKARAYYCVVFVIGGIFEIVGYCARAASRNQTDVLGPYVIQSTLLLVAPALFAASIYVVLGRVIRAVHAERLSFIPVKWLTTIFVCGDVASFMVQASGAGIMVTGDSPKTGENIILGGLIIQIIMFGLFATVAGAFHIRHRWWPTGAFLKNRSSWTNIMVMLYTVSIFIMVRSIFRVIEYAMGQSGYLLKHEWTLYVFDATLMFGVVAMFSWRFPSGLSIKELQEVEVDGRQFSEQPEESREPDGLQMSKLATSYTPFNESK</sequence>
<feature type="transmembrane region" description="Helical" evidence="6">
    <location>
        <begin position="113"/>
        <end position="135"/>
    </location>
</feature>
<comment type="caution">
    <text evidence="7">The sequence shown here is derived from an EMBL/GenBank/DDBJ whole genome shotgun (WGS) entry which is preliminary data.</text>
</comment>
<evidence type="ECO:0000313" key="8">
    <source>
        <dbReference type="Proteomes" id="UP000758603"/>
    </source>
</evidence>
<proteinExistence type="predicted"/>
<feature type="transmembrane region" description="Helical" evidence="6">
    <location>
        <begin position="236"/>
        <end position="255"/>
    </location>
</feature>
<feature type="transmembrane region" description="Helical" evidence="6">
    <location>
        <begin position="198"/>
        <end position="216"/>
    </location>
</feature>
<feature type="transmembrane region" description="Helical" evidence="6">
    <location>
        <begin position="20"/>
        <end position="39"/>
    </location>
</feature>
<feature type="compositionally biased region" description="Polar residues" evidence="5">
    <location>
        <begin position="291"/>
        <end position="303"/>
    </location>
</feature>
<protein>
    <submittedName>
        <fullName evidence="7">RTA1 like protein-domain-containing protein</fullName>
    </submittedName>
</protein>
<accession>A0A9P8UPJ1</accession>
<dbReference type="Pfam" id="PF04479">
    <property type="entry name" value="RTA1"/>
    <property type="match status" value="1"/>
</dbReference>
<dbReference type="RefSeq" id="XP_045960137.1">
    <property type="nucleotide sequence ID" value="XM_046109140.1"/>
</dbReference>
<evidence type="ECO:0000256" key="3">
    <source>
        <dbReference type="ARBA" id="ARBA00022989"/>
    </source>
</evidence>
<evidence type="ECO:0000313" key="7">
    <source>
        <dbReference type="EMBL" id="KAH6655872.1"/>
    </source>
</evidence>
<reference evidence="7" key="1">
    <citation type="journal article" date="2021" name="Nat. Commun.">
        <title>Genetic determinants of endophytism in the Arabidopsis root mycobiome.</title>
        <authorList>
            <person name="Mesny F."/>
            <person name="Miyauchi S."/>
            <person name="Thiergart T."/>
            <person name="Pickel B."/>
            <person name="Atanasova L."/>
            <person name="Karlsson M."/>
            <person name="Huettel B."/>
            <person name="Barry K.W."/>
            <person name="Haridas S."/>
            <person name="Chen C."/>
            <person name="Bauer D."/>
            <person name="Andreopoulos W."/>
            <person name="Pangilinan J."/>
            <person name="LaButti K."/>
            <person name="Riley R."/>
            <person name="Lipzen A."/>
            <person name="Clum A."/>
            <person name="Drula E."/>
            <person name="Henrissat B."/>
            <person name="Kohler A."/>
            <person name="Grigoriev I.V."/>
            <person name="Martin F.M."/>
            <person name="Hacquard S."/>
        </authorList>
    </citation>
    <scope>NUCLEOTIDE SEQUENCE</scope>
    <source>
        <strain evidence="7">MPI-SDFR-AT-0073</strain>
    </source>
</reference>
<evidence type="ECO:0000256" key="4">
    <source>
        <dbReference type="ARBA" id="ARBA00023136"/>
    </source>
</evidence>
<gene>
    <name evidence="7" type="ORF">BKA67DRAFT_690599</name>
</gene>
<dbReference type="GO" id="GO:0016020">
    <property type="term" value="C:membrane"/>
    <property type="evidence" value="ECO:0007669"/>
    <property type="project" value="UniProtKB-SubCell"/>
</dbReference>
<evidence type="ECO:0000256" key="6">
    <source>
        <dbReference type="SAM" id="Phobius"/>
    </source>
</evidence>
<feature type="transmembrane region" description="Helical" evidence="6">
    <location>
        <begin position="155"/>
        <end position="177"/>
    </location>
</feature>
<feature type="compositionally biased region" description="Basic and acidic residues" evidence="5">
    <location>
        <begin position="271"/>
        <end position="285"/>
    </location>
</feature>
<feature type="transmembrane region" description="Helical" evidence="6">
    <location>
        <begin position="80"/>
        <end position="101"/>
    </location>
</feature>
<organism evidence="7 8">
    <name type="scientific">Truncatella angustata</name>
    <dbReference type="NCBI Taxonomy" id="152316"/>
    <lineage>
        <taxon>Eukaryota</taxon>
        <taxon>Fungi</taxon>
        <taxon>Dikarya</taxon>
        <taxon>Ascomycota</taxon>
        <taxon>Pezizomycotina</taxon>
        <taxon>Sordariomycetes</taxon>
        <taxon>Xylariomycetidae</taxon>
        <taxon>Amphisphaeriales</taxon>
        <taxon>Sporocadaceae</taxon>
        <taxon>Truncatella</taxon>
    </lineage>
</organism>
<dbReference type="PANTHER" id="PTHR31465">
    <property type="entry name" value="PROTEIN RTA1-RELATED"/>
    <property type="match status" value="1"/>
</dbReference>
<feature type="region of interest" description="Disordered" evidence="5">
    <location>
        <begin position="271"/>
        <end position="303"/>
    </location>
</feature>
<feature type="transmembrane region" description="Helical" evidence="6">
    <location>
        <begin position="46"/>
        <end position="68"/>
    </location>
</feature>
<name>A0A9P8UPJ1_9PEZI</name>
<dbReference type="EMBL" id="JAGPXC010000003">
    <property type="protein sequence ID" value="KAH6655872.1"/>
    <property type="molecule type" value="Genomic_DNA"/>
</dbReference>
<dbReference type="InterPro" id="IPR007568">
    <property type="entry name" value="RTA1"/>
</dbReference>
<keyword evidence="2 6" id="KW-0812">Transmembrane</keyword>
<comment type="subcellular location">
    <subcellularLocation>
        <location evidence="1">Membrane</location>
        <topology evidence="1">Multi-pass membrane protein</topology>
    </subcellularLocation>
</comment>
<dbReference type="AlphaFoldDB" id="A0A9P8UPJ1"/>
<dbReference type="PANTHER" id="PTHR31465:SF27">
    <property type="entry name" value="DOMAIN PROTEIN, PUTATIVE (AFU_ORTHOLOGUE AFUA_3G01030)-RELATED"/>
    <property type="match status" value="1"/>
</dbReference>
<dbReference type="GeneID" id="70138031"/>
<evidence type="ECO:0000256" key="5">
    <source>
        <dbReference type="SAM" id="MobiDB-lite"/>
    </source>
</evidence>
<keyword evidence="8" id="KW-1185">Reference proteome</keyword>
<keyword evidence="3 6" id="KW-1133">Transmembrane helix</keyword>
<dbReference type="OrthoDB" id="3358017at2759"/>
<evidence type="ECO:0000256" key="2">
    <source>
        <dbReference type="ARBA" id="ARBA00022692"/>
    </source>
</evidence>